<proteinExistence type="predicted"/>
<dbReference type="Gene3D" id="2.160.20.10">
    <property type="entry name" value="Single-stranded right-handed beta-helix, Pectin lyase-like"/>
    <property type="match status" value="1"/>
</dbReference>
<name>A0A0N7KWH9_9ENTR</name>
<reference evidence="1" key="2">
    <citation type="journal article" date="2015" name="Sci. Rep.">
        <title>Genetic analysis of capsular polysaccharide synthesis gene clusters in 79 capsular types of Klebsiella spp.</title>
        <authorList>
            <person name="Pan Y.J."/>
            <person name="Lin T.L."/>
            <person name="Chen C.T."/>
            <person name="Chen Y.Y."/>
            <person name="Hsieh P.F."/>
            <person name="Hsu C.R."/>
            <person name="Wu M.C."/>
            <person name="Wang J.T."/>
        </authorList>
    </citation>
    <scope>NUCLEOTIDE SEQUENCE</scope>
    <source>
        <strain evidence="1">5845/52</strain>
    </source>
</reference>
<dbReference type="InterPro" id="IPR012334">
    <property type="entry name" value="Pectin_lyas_fold"/>
</dbReference>
<organism evidence="1">
    <name type="scientific">Klebsiella sp. 5845/52</name>
    <dbReference type="NCBI Taxonomy" id="1497832"/>
    <lineage>
        <taxon>Bacteria</taxon>
        <taxon>Pseudomonadati</taxon>
        <taxon>Pseudomonadota</taxon>
        <taxon>Gammaproteobacteria</taxon>
        <taxon>Enterobacterales</taxon>
        <taxon>Enterobacteriaceae</taxon>
        <taxon>Klebsiella/Raoultella group</taxon>
        <taxon>Klebsiella</taxon>
    </lineage>
</organism>
<dbReference type="SUPFAM" id="SSF51126">
    <property type="entry name" value="Pectin lyase-like"/>
    <property type="match status" value="1"/>
</dbReference>
<dbReference type="InterPro" id="IPR011050">
    <property type="entry name" value="Pectin_lyase_fold/virulence"/>
</dbReference>
<sequence>MNRRKFISFLSFSALYSSSRLSWGSDLYHIKSMSELRNFKPEYIGQEVYLESYYVGVGRGGGYFTFHEGVRNDNGGTVISAVGGGYWLRRLHNDLCLVYDFGARDDIDGFDSTNAIQGAIDNCNHISLGGGNFNISHPLYLRSNIIFDGDFGSLSSLVPKNSAFMKGSIFAPGNYHPDFLQKIIKKQILDYKNNSIKLDDVSGFRKGDIVRISSHESTLSFGFWVENYIQLSRIIKVDSLNKTLIIEHPVSFDGELELCLASTDSVKARFGRPLFCCTDTIVRNTEINTWDYWIADSCTYNMLFENIYGSAKSVVYGNSYCYTTFKNIRIKFTGSVSELAFGSHFTTLEGIYAISSDEGVSKKEMISWTEAGRNCTLSRFLLRINNNETPSTIIRISGHSNAIIKNGQIFIFSNSNNILSVENYGNGQPECANITYSNIDVYAKESINVFCDVFKANDTATIEKVSFHNVRYFGMKPKVALLRLRGTPLNTISGVDAIIYSKYGGDAKIAHAKGNYIHLTSVAYESNTEDYSTNNVTYSKVN</sequence>
<reference evidence="1" key="1">
    <citation type="submission" date="2014-04" db="EMBL/GenBank/DDBJ databases">
        <authorList>
            <person name="Harrison E."/>
        </authorList>
    </citation>
    <scope>NUCLEOTIDE SEQUENCE</scope>
    <source>
        <strain evidence="1">5845/52</strain>
    </source>
</reference>
<dbReference type="EMBL" id="AB924599">
    <property type="protein sequence ID" value="BAT24169.1"/>
    <property type="molecule type" value="Genomic_DNA"/>
</dbReference>
<protein>
    <submittedName>
        <fullName evidence="1">Uncharacterized protein</fullName>
    </submittedName>
</protein>
<accession>A0A0N7KWH9</accession>
<evidence type="ECO:0000313" key="1">
    <source>
        <dbReference type="EMBL" id="BAT24169.1"/>
    </source>
</evidence>
<dbReference type="AlphaFoldDB" id="A0A0N7KWH9"/>